<keyword evidence="4" id="KW-1185">Reference proteome</keyword>
<gene>
    <name evidence="3" type="ORF">KIPB_000244</name>
</gene>
<feature type="transmembrane region" description="Helical" evidence="2">
    <location>
        <begin position="554"/>
        <end position="575"/>
    </location>
</feature>
<dbReference type="Gene3D" id="3.40.1090.10">
    <property type="entry name" value="Cytosolic phospholipase A2 catalytic domain"/>
    <property type="match status" value="1"/>
</dbReference>
<accession>A0A9K3CN95</accession>
<reference evidence="3 4" key="1">
    <citation type="journal article" date="2018" name="PLoS ONE">
        <title>The draft genome of Kipferlia bialata reveals reductive genome evolution in fornicate parasites.</title>
        <authorList>
            <person name="Tanifuji G."/>
            <person name="Takabayashi S."/>
            <person name="Kume K."/>
            <person name="Takagi M."/>
            <person name="Nakayama T."/>
            <person name="Kamikawa R."/>
            <person name="Inagaki Y."/>
            <person name="Hashimoto T."/>
        </authorList>
    </citation>
    <scope>NUCLEOTIDE SEQUENCE [LARGE SCALE GENOMIC DNA]</scope>
    <source>
        <strain evidence="3">NY0173</strain>
    </source>
</reference>
<evidence type="ECO:0000256" key="2">
    <source>
        <dbReference type="SAM" id="Phobius"/>
    </source>
</evidence>
<feature type="transmembrane region" description="Helical" evidence="2">
    <location>
        <begin position="376"/>
        <end position="399"/>
    </location>
</feature>
<feature type="transmembrane region" description="Helical" evidence="2">
    <location>
        <begin position="284"/>
        <end position="304"/>
    </location>
</feature>
<evidence type="ECO:0000256" key="1">
    <source>
        <dbReference type="SAM" id="MobiDB-lite"/>
    </source>
</evidence>
<keyword evidence="2" id="KW-0472">Membrane</keyword>
<dbReference type="InterPro" id="IPR016035">
    <property type="entry name" value="Acyl_Trfase/lysoPLipase"/>
</dbReference>
<feature type="region of interest" description="Disordered" evidence="1">
    <location>
        <begin position="1277"/>
        <end position="1301"/>
    </location>
</feature>
<proteinExistence type="predicted"/>
<feature type="transmembrane region" description="Helical" evidence="2">
    <location>
        <begin position="195"/>
        <end position="228"/>
    </location>
</feature>
<feature type="transmembrane region" description="Helical" evidence="2">
    <location>
        <begin position="240"/>
        <end position="263"/>
    </location>
</feature>
<keyword evidence="2" id="KW-1133">Transmembrane helix</keyword>
<sequence length="1327" mass="144353">MSNVAISGGGIRSACFLAGVLSSMSEARDLLNEGHEDEPVGTRPGDALQVQHLSSVSGGGFLAGALYDAAADTQQTESVSPLLPSPVGSRVLSQALPSTRVPSDGEPLSAQLRQTDRVASTEDETHSDSDVSEDSSPSESESDTNPAPVDPASLESLSFTDGSGPHETVEPEYETVISRMLANPNYILGTKTRFVWASVWVIFLAALFLLLGSALVFTLSGVLIVVLFDWFGLKPFTFQQSIIGFGVFAIVCGASVVALAFMVKYLSTIRFWSPSWRLTNLYKAMVQVLIAVSMVSLLLSSYYLRSFIDRLTERRVSVAQTLVWVGLGVLIAVGIILLRAFSFADWSIIIIVTAVGLVTVLRMIRFSQEEDEVDPFSSLAALSWAFMGILLAYPFLAMIRDKGAHRLYRGSILHSFFHEEETPLHELFSNGSRPMRDVSPRYSLVCHMAYIAEDSLRGMVVLTNTGGTMYQFRPDERDPPGDTVPEVTVPWLKDMRLITAVALSGAAIAHHMGRLQGGMSGIGSLVSFLSINLGSWVFPLQYTTGFGFDEAFCLAVLATAGTTVGVSIILMVLPATRRWKYILGRLLTVRFDLDPGVPRTRPDMETTISNLPAVFLSDGWHSDNTGSWAQLVKDRYPTFVADSDPHQTGLTMSLMLIKAAERLDMETAAALPSSLAFCQEDDSYPAPQQADRAATPSVREKQDYQVRTDESVEQDTSIITASQELQADVTLLKGCVQVLGADEDLDVGQLPSTLRNRLAASTRVLNAARWSNRTIVSTITETFVTPAGRRLDLEWLDKAWLGVVIMADTSRGMILRSQPRAASTMGISRARPGASVTQYRDDFRQQAIAPGSRVSYQSRTRLSSQEVQDEEEIINLAAQDLIDSLAGKNVRPASVPVVGMKSLVGETSHMESRTFSSPYMSARLGTSPAVPREILQDLPAPRPLNGKGIDLTQVGATLLSPTGGLMWFWLVPRAGSLSIQAATGVTCCDPGNAVLQRQLGSTIECRIPDMAVGNQFMTPETARLFHRTGVYAYVSVIEVSLATMGYRNAAPTSYWLWLADIYGEAVSDASRQLPLLHDRPLTRCIDTVTALARIVHRVRLECRGGLADKGMGRDHHISTLPWITGVEDAVRLCRRDARLAGCGVPLVPVGRENVPDPLESETRDTLRVTDACVLPSTEAPNSVPIQSDTVTGDPYYTCNGGSSAEDSILVLGDASNHGQSQDIEVIDGSLADLPVHTSEGTGDSREDGGTTEDTVDPPLPATSYKWKRAGERRAAEKAKIARRAAREEERGRQERERAAAKDIAGQCVLLAEVSMEALRRYMEERNS</sequence>
<feature type="transmembrane region" description="Helical" evidence="2">
    <location>
        <begin position="316"/>
        <end position="338"/>
    </location>
</feature>
<feature type="region of interest" description="Disordered" evidence="1">
    <location>
        <begin position="1229"/>
        <end position="1263"/>
    </location>
</feature>
<dbReference type="EMBL" id="BDIP01000023">
    <property type="protein sequence ID" value="GIQ79581.1"/>
    <property type="molecule type" value="Genomic_DNA"/>
</dbReference>
<feature type="transmembrane region" description="Helical" evidence="2">
    <location>
        <begin position="345"/>
        <end position="364"/>
    </location>
</feature>
<feature type="region of interest" description="Disordered" evidence="1">
    <location>
        <begin position="97"/>
        <end position="168"/>
    </location>
</feature>
<dbReference type="Proteomes" id="UP000265618">
    <property type="component" value="Unassembled WGS sequence"/>
</dbReference>
<organism evidence="3 4">
    <name type="scientific">Kipferlia bialata</name>
    <dbReference type="NCBI Taxonomy" id="797122"/>
    <lineage>
        <taxon>Eukaryota</taxon>
        <taxon>Metamonada</taxon>
        <taxon>Carpediemonas-like organisms</taxon>
        <taxon>Kipferlia</taxon>
    </lineage>
</organism>
<evidence type="ECO:0000313" key="3">
    <source>
        <dbReference type="EMBL" id="GIQ79581.1"/>
    </source>
</evidence>
<name>A0A9K3CN95_9EUKA</name>
<feature type="compositionally biased region" description="Basic and acidic residues" evidence="1">
    <location>
        <begin position="114"/>
        <end position="129"/>
    </location>
</feature>
<feature type="transmembrane region" description="Helical" evidence="2">
    <location>
        <begin position="522"/>
        <end position="542"/>
    </location>
</feature>
<feature type="region of interest" description="Disordered" evidence="1">
    <location>
        <begin position="680"/>
        <end position="701"/>
    </location>
</feature>
<evidence type="ECO:0000313" key="4">
    <source>
        <dbReference type="Proteomes" id="UP000265618"/>
    </source>
</evidence>
<protein>
    <submittedName>
        <fullName evidence="3">Uncharacterized protein</fullName>
    </submittedName>
</protein>
<dbReference type="SUPFAM" id="SSF52151">
    <property type="entry name" value="FabD/lysophospholipase-like"/>
    <property type="match status" value="1"/>
</dbReference>
<feature type="compositionally biased region" description="Basic and acidic residues" evidence="1">
    <location>
        <begin position="1277"/>
        <end position="1300"/>
    </location>
</feature>
<keyword evidence="2" id="KW-0812">Transmembrane</keyword>
<comment type="caution">
    <text evidence="3">The sequence shown here is derived from an EMBL/GenBank/DDBJ whole genome shotgun (WGS) entry which is preliminary data.</text>
</comment>